<dbReference type="EMBL" id="MVDD01000004">
    <property type="protein sequence ID" value="PKQ63743.1"/>
    <property type="molecule type" value="Genomic_DNA"/>
</dbReference>
<organism evidence="2 3">
    <name type="scientific">Labilibaculum filiforme</name>
    <dbReference type="NCBI Taxonomy" id="1940526"/>
    <lineage>
        <taxon>Bacteria</taxon>
        <taxon>Pseudomonadati</taxon>
        <taxon>Bacteroidota</taxon>
        <taxon>Bacteroidia</taxon>
        <taxon>Marinilabiliales</taxon>
        <taxon>Marinifilaceae</taxon>
        <taxon>Labilibaculum</taxon>
    </lineage>
</organism>
<feature type="transmembrane region" description="Helical" evidence="1">
    <location>
        <begin position="6"/>
        <end position="29"/>
    </location>
</feature>
<accession>A0A2N3I0H5</accession>
<evidence type="ECO:0000313" key="3">
    <source>
        <dbReference type="Proteomes" id="UP000233535"/>
    </source>
</evidence>
<keyword evidence="1" id="KW-0472">Membrane</keyword>
<keyword evidence="1" id="KW-0812">Transmembrane</keyword>
<dbReference type="AlphaFoldDB" id="A0A2N3I0H5"/>
<name>A0A2N3I0H5_9BACT</name>
<keyword evidence="1" id="KW-1133">Transmembrane helix</keyword>
<evidence type="ECO:0000313" key="2">
    <source>
        <dbReference type="EMBL" id="PKQ63743.1"/>
    </source>
</evidence>
<gene>
    <name evidence="2" type="ORF">BZG02_06855</name>
</gene>
<sequence>MVLGPILIEFAVLKAIAGWLELVFGVIILKLIDKVFQNRGGDNILFTNPKVDFNVAIVSLVIFAGIIPSKRVVEIRPIDSIREE</sequence>
<comment type="caution">
    <text evidence="2">The sequence shown here is derived from an EMBL/GenBank/DDBJ whole genome shotgun (WGS) entry which is preliminary data.</text>
</comment>
<protein>
    <submittedName>
        <fullName evidence="2">Uncharacterized protein</fullName>
    </submittedName>
</protein>
<dbReference type="RefSeq" id="WP_101260685.1">
    <property type="nucleotide sequence ID" value="NZ_MVDD01000004.1"/>
</dbReference>
<reference evidence="2 3" key="1">
    <citation type="journal article" date="2017" name="Front. Microbiol.">
        <title>Labilibaculum manganireducens gen. nov., sp. nov. and Labilibaculum filiforme sp. nov., Novel Bacteroidetes Isolated from Subsurface Sediments of the Baltic Sea.</title>
        <authorList>
            <person name="Vandieken V."/>
            <person name="Marshall I.P."/>
            <person name="Niemann H."/>
            <person name="Engelen B."/>
            <person name="Cypionka H."/>
        </authorList>
    </citation>
    <scope>NUCLEOTIDE SEQUENCE [LARGE SCALE GENOMIC DNA]</scope>
    <source>
        <strain evidence="2 3">59.16B</strain>
    </source>
</reference>
<evidence type="ECO:0000256" key="1">
    <source>
        <dbReference type="SAM" id="Phobius"/>
    </source>
</evidence>
<dbReference type="Proteomes" id="UP000233535">
    <property type="component" value="Unassembled WGS sequence"/>
</dbReference>
<keyword evidence="3" id="KW-1185">Reference proteome</keyword>
<proteinExistence type="predicted"/>